<dbReference type="AlphaFoldDB" id="A0A2B4R9B4"/>
<accession>A0A2B4R9B4</accession>
<dbReference type="PANTHER" id="PTHR10887">
    <property type="entry name" value="DNA2/NAM7 HELICASE FAMILY"/>
    <property type="match status" value="1"/>
</dbReference>
<dbReference type="OrthoDB" id="5960672at2759"/>
<feature type="domain" description="Helix-turn-helix" evidence="4">
    <location>
        <begin position="31"/>
        <end position="90"/>
    </location>
</feature>
<feature type="region of interest" description="Disordered" evidence="1">
    <location>
        <begin position="86"/>
        <end position="106"/>
    </location>
</feature>
<dbReference type="InterPro" id="IPR045055">
    <property type="entry name" value="DNA2/NAM7-like"/>
</dbReference>
<dbReference type="GO" id="GO:0004386">
    <property type="term" value="F:helicase activity"/>
    <property type="evidence" value="ECO:0007669"/>
    <property type="project" value="InterPro"/>
</dbReference>
<dbReference type="Pfam" id="PF25396">
    <property type="entry name" value="ZNFX1"/>
    <property type="match status" value="1"/>
</dbReference>
<dbReference type="SUPFAM" id="SSF52540">
    <property type="entry name" value="P-loop containing nucleoside triphosphate hydrolases"/>
    <property type="match status" value="1"/>
</dbReference>
<dbReference type="InterPro" id="IPR057373">
    <property type="entry name" value="ZNFX1"/>
</dbReference>
<feature type="compositionally biased region" description="Low complexity" evidence="1">
    <location>
        <begin position="92"/>
        <end position="106"/>
    </location>
</feature>
<name>A0A2B4R9B4_STYPI</name>
<sequence length="433" mass="48686">MLKNTPVGYIGNLGLQSDEATVYRKPTHTDRLLDESSYNPTSHKATTIRTLTRRAQLVCDSTDSLSDENKYLHRVFTKNNYNNDFIRRNTHRPTTTTETNDTATPTTTATIPYIKETSLMEQTREVSNGLRGNRGRGGGGWRGGWWSGSKGGGRGNGERAGGGIGELEHGGSLNDGKEAAEGTDDGWSSSKDQFETIVFATVANRELPEIRWGMLNIQFIMPSDIEGLEESDVFQMVESNAYFEAYRHVVKGLQRIFPDYVPFQEYIVNCQEQVEPSVYLRSIPQGQITFDLTLIVKKKDLGLDDFQYRALQMALTKEFAIIQGPPGTGKTFIGLKITKVLLHNNSKWDSDEENTLISDGHEHNAMLRWTNLSLNSVNFSQGDVCKMDGGVDAYAETKEKEKEERENPENQDVLYEAKVMEKQRVLDDEEITV</sequence>
<evidence type="ECO:0000256" key="1">
    <source>
        <dbReference type="SAM" id="MobiDB-lite"/>
    </source>
</evidence>
<organism evidence="5 6">
    <name type="scientific">Stylophora pistillata</name>
    <name type="common">Smooth cauliflower coral</name>
    <dbReference type="NCBI Taxonomy" id="50429"/>
    <lineage>
        <taxon>Eukaryota</taxon>
        <taxon>Metazoa</taxon>
        <taxon>Cnidaria</taxon>
        <taxon>Anthozoa</taxon>
        <taxon>Hexacorallia</taxon>
        <taxon>Scleractinia</taxon>
        <taxon>Astrocoeniina</taxon>
        <taxon>Pocilloporidae</taxon>
        <taxon>Stylophora</taxon>
    </lineage>
</organism>
<reference evidence="6" key="1">
    <citation type="journal article" date="2017" name="bioRxiv">
        <title>Comparative analysis of the genomes of Stylophora pistillata and Acropora digitifera provides evidence for extensive differences between species of corals.</title>
        <authorList>
            <person name="Voolstra C.R."/>
            <person name="Li Y."/>
            <person name="Liew Y.J."/>
            <person name="Baumgarten S."/>
            <person name="Zoccola D."/>
            <person name="Flot J.-F."/>
            <person name="Tambutte S."/>
            <person name="Allemand D."/>
            <person name="Aranda M."/>
        </authorList>
    </citation>
    <scope>NUCLEOTIDE SEQUENCE [LARGE SCALE GENOMIC DNA]</scope>
</reference>
<dbReference type="EMBL" id="LSMT01001169">
    <property type="protein sequence ID" value="PFX12822.1"/>
    <property type="molecule type" value="Genomic_DNA"/>
</dbReference>
<evidence type="ECO:0000259" key="3">
    <source>
        <dbReference type="Pfam" id="PF25396"/>
    </source>
</evidence>
<dbReference type="InterPro" id="IPR058912">
    <property type="entry name" value="HTH_animal"/>
</dbReference>
<dbReference type="PANTHER" id="PTHR10887:SF341">
    <property type="entry name" value="NFX1-TYPE ZINC FINGER-CONTAINING PROTEIN 1"/>
    <property type="match status" value="1"/>
</dbReference>
<evidence type="ECO:0000259" key="4">
    <source>
        <dbReference type="Pfam" id="PF26215"/>
    </source>
</evidence>
<feature type="region of interest" description="Disordered" evidence="1">
    <location>
        <begin position="397"/>
        <end position="416"/>
    </location>
</feature>
<feature type="region of interest" description="Disordered" evidence="1">
    <location>
        <begin position="125"/>
        <end position="188"/>
    </location>
</feature>
<gene>
    <name evidence="5" type="primary">Znfx1</name>
    <name evidence="5" type="ORF">AWC38_SpisGene23153</name>
</gene>
<feature type="domain" description="ZNFX1" evidence="3">
    <location>
        <begin position="190"/>
        <end position="240"/>
    </location>
</feature>
<keyword evidence="6" id="KW-1185">Reference proteome</keyword>
<proteinExistence type="predicted"/>
<comment type="caution">
    <text evidence="5">The sequence shown here is derived from an EMBL/GenBank/DDBJ whole genome shotgun (WGS) entry which is preliminary data.</text>
</comment>
<dbReference type="InterPro" id="IPR027417">
    <property type="entry name" value="P-loop_NTPase"/>
</dbReference>
<evidence type="ECO:0000313" key="5">
    <source>
        <dbReference type="EMBL" id="PFX12822.1"/>
    </source>
</evidence>
<evidence type="ECO:0000313" key="6">
    <source>
        <dbReference type="Proteomes" id="UP000225706"/>
    </source>
</evidence>
<feature type="domain" description="DNA2/NAM7 helicase helicase" evidence="2">
    <location>
        <begin position="303"/>
        <end position="352"/>
    </location>
</feature>
<dbReference type="Pfam" id="PF26215">
    <property type="entry name" value="HTH_animal"/>
    <property type="match status" value="1"/>
</dbReference>
<dbReference type="Pfam" id="PF13086">
    <property type="entry name" value="AAA_11"/>
    <property type="match status" value="1"/>
</dbReference>
<evidence type="ECO:0000259" key="2">
    <source>
        <dbReference type="Pfam" id="PF13086"/>
    </source>
</evidence>
<dbReference type="InterPro" id="IPR041677">
    <property type="entry name" value="DNA2/NAM7_AAA_11"/>
</dbReference>
<dbReference type="Gene3D" id="3.40.50.300">
    <property type="entry name" value="P-loop containing nucleotide triphosphate hydrolases"/>
    <property type="match status" value="1"/>
</dbReference>
<protein>
    <submittedName>
        <fullName evidence="5">NFX1-type zinc finger-containing protein 1</fullName>
    </submittedName>
</protein>
<dbReference type="Proteomes" id="UP000225706">
    <property type="component" value="Unassembled WGS sequence"/>
</dbReference>
<dbReference type="GO" id="GO:0031380">
    <property type="term" value="C:nuclear RNA-directed RNA polymerase complex"/>
    <property type="evidence" value="ECO:0007669"/>
    <property type="project" value="TreeGrafter"/>
</dbReference>
<feature type="compositionally biased region" description="Basic and acidic residues" evidence="1">
    <location>
        <begin position="397"/>
        <end position="408"/>
    </location>
</feature>
<dbReference type="GO" id="GO:0031048">
    <property type="term" value="P:regulatory ncRNA-mediated heterochromatin formation"/>
    <property type="evidence" value="ECO:0007669"/>
    <property type="project" value="TreeGrafter"/>
</dbReference>
<feature type="compositionally biased region" description="Gly residues" evidence="1">
    <location>
        <begin position="135"/>
        <end position="165"/>
    </location>
</feature>